<proteinExistence type="predicted"/>
<keyword evidence="1" id="KW-1133">Transmembrane helix</keyword>
<name>A0A0A9BP68_ARUDO</name>
<reference evidence="2" key="1">
    <citation type="submission" date="2014-09" db="EMBL/GenBank/DDBJ databases">
        <authorList>
            <person name="Magalhaes I.L.F."/>
            <person name="Oliveira U."/>
            <person name="Santos F.R."/>
            <person name="Vidigal T.H.D.A."/>
            <person name="Brescovit A.D."/>
            <person name="Santos A.J."/>
        </authorList>
    </citation>
    <scope>NUCLEOTIDE SEQUENCE</scope>
    <source>
        <tissue evidence="2">Shoot tissue taken approximately 20 cm above the soil surface</tissue>
    </source>
</reference>
<evidence type="ECO:0000313" key="2">
    <source>
        <dbReference type="EMBL" id="JAD61072.1"/>
    </source>
</evidence>
<reference evidence="2" key="2">
    <citation type="journal article" date="2015" name="Data Brief">
        <title>Shoot transcriptome of the giant reed, Arundo donax.</title>
        <authorList>
            <person name="Barrero R.A."/>
            <person name="Guerrero F.D."/>
            <person name="Moolhuijzen P."/>
            <person name="Goolsby J.A."/>
            <person name="Tidwell J."/>
            <person name="Bellgard S.E."/>
            <person name="Bellgard M.I."/>
        </authorList>
    </citation>
    <scope>NUCLEOTIDE SEQUENCE</scope>
    <source>
        <tissue evidence="2">Shoot tissue taken approximately 20 cm above the soil surface</tissue>
    </source>
</reference>
<dbReference type="AlphaFoldDB" id="A0A0A9BP68"/>
<evidence type="ECO:0000256" key="1">
    <source>
        <dbReference type="SAM" id="Phobius"/>
    </source>
</evidence>
<organism evidence="2">
    <name type="scientific">Arundo donax</name>
    <name type="common">Giant reed</name>
    <name type="synonym">Donax arundinaceus</name>
    <dbReference type="NCBI Taxonomy" id="35708"/>
    <lineage>
        <taxon>Eukaryota</taxon>
        <taxon>Viridiplantae</taxon>
        <taxon>Streptophyta</taxon>
        <taxon>Embryophyta</taxon>
        <taxon>Tracheophyta</taxon>
        <taxon>Spermatophyta</taxon>
        <taxon>Magnoliopsida</taxon>
        <taxon>Liliopsida</taxon>
        <taxon>Poales</taxon>
        <taxon>Poaceae</taxon>
        <taxon>PACMAD clade</taxon>
        <taxon>Arundinoideae</taxon>
        <taxon>Arundineae</taxon>
        <taxon>Arundo</taxon>
    </lineage>
</organism>
<keyword evidence="1" id="KW-0472">Membrane</keyword>
<dbReference type="EMBL" id="GBRH01236823">
    <property type="protein sequence ID" value="JAD61072.1"/>
    <property type="molecule type" value="Transcribed_RNA"/>
</dbReference>
<accession>A0A0A9BP68</accession>
<feature type="transmembrane region" description="Helical" evidence="1">
    <location>
        <begin position="15"/>
        <end position="35"/>
    </location>
</feature>
<keyword evidence="1" id="KW-0812">Transmembrane</keyword>
<protein>
    <submittedName>
        <fullName evidence="2">GLTB</fullName>
    </submittedName>
</protein>
<sequence length="45" mass="5298">MVPLIKQLRRSVKKLTLLCGMVLSFLCFLTVLKHLNQLSLPYQYF</sequence>